<gene>
    <name evidence="2" type="ORF">Mal52_07590</name>
</gene>
<evidence type="ECO:0000313" key="2">
    <source>
        <dbReference type="EMBL" id="QDU42303.1"/>
    </source>
</evidence>
<feature type="domain" description="Acyclic terpene utilisation N-terminal" evidence="1">
    <location>
        <begin position="4"/>
        <end position="451"/>
    </location>
</feature>
<evidence type="ECO:0000259" key="1">
    <source>
        <dbReference type="Pfam" id="PF07287"/>
    </source>
</evidence>
<dbReference type="Pfam" id="PF07287">
    <property type="entry name" value="AtuA"/>
    <property type="match status" value="1"/>
</dbReference>
<reference evidence="2 3" key="1">
    <citation type="submission" date="2019-02" db="EMBL/GenBank/DDBJ databases">
        <title>Deep-cultivation of Planctomycetes and their phenomic and genomic characterization uncovers novel biology.</title>
        <authorList>
            <person name="Wiegand S."/>
            <person name="Jogler M."/>
            <person name="Boedeker C."/>
            <person name="Pinto D."/>
            <person name="Vollmers J."/>
            <person name="Rivas-Marin E."/>
            <person name="Kohn T."/>
            <person name="Peeters S.H."/>
            <person name="Heuer A."/>
            <person name="Rast P."/>
            <person name="Oberbeckmann S."/>
            <person name="Bunk B."/>
            <person name="Jeske O."/>
            <person name="Meyerdierks A."/>
            <person name="Storesund J.E."/>
            <person name="Kallscheuer N."/>
            <person name="Luecker S."/>
            <person name="Lage O.M."/>
            <person name="Pohl T."/>
            <person name="Merkel B.J."/>
            <person name="Hornburger P."/>
            <person name="Mueller R.-W."/>
            <person name="Bruemmer F."/>
            <person name="Labrenz M."/>
            <person name="Spormann A.M."/>
            <person name="Op den Camp H."/>
            <person name="Overmann J."/>
            <person name="Amann R."/>
            <person name="Jetten M.S.M."/>
            <person name="Mascher T."/>
            <person name="Medema M.H."/>
            <person name="Devos D.P."/>
            <person name="Kaster A.-K."/>
            <person name="Ovreas L."/>
            <person name="Rohde M."/>
            <person name="Galperin M.Y."/>
            <person name="Jogler C."/>
        </authorList>
    </citation>
    <scope>NUCLEOTIDE SEQUENCE [LARGE SCALE GENOMIC DNA]</scope>
    <source>
        <strain evidence="2 3">Mal52</strain>
    </source>
</reference>
<organism evidence="2 3">
    <name type="scientific">Symmachiella dynata</name>
    <dbReference type="NCBI Taxonomy" id="2527995"/>
    <lineage>
        <taxon>Bacteria</taxon>
        <taxon>Pseudomonadati</taxon>
        <taxon>Planctomycetota</taxon>
        <taxon>Planctomycetia</taxon>
        <taxon>Planctomycetales</taxon>
        <taxon>Planctomycetaceae</taxon>
        <taxon>Symmachiella</taxon>
    </lineage>
</organism>
<accession>A0A517ZIJ8</accession>
<dbReference type="KEGG" id="sdyn:Mal52_07590"/>
<evidence type="ECO:0000313" key="3">
    <source>
        <dbReference type="Proteomes" id="UP000319383"/>
    </source>
</evidence>
<dbReference type="PANTHER" id="PTHR47708:SF2">
    <property type="entry name" value="SI:CH73-132F6.5"/>
    <property type="match status" value="1"/>
</dbReference>
<dbReference type="EMBL" id="CP036276">
    <property type="protein sequence ID" value="QDU42303.1"/>
    <property type="molecule type" value="Genomic_DNA"/>
</dbReference>
<dbReference type="PANTHER" id="PTHR47708">
    <property type="match status" value="1"/>
</dbReference>
<dbReference type="InterPro" id="IPR010839">
    <property type="entry name" value="AtuA_N"/>
</dbReference>
<dbReference type="RefSeq" id="WP_145374367.1">
    <property type="nucleotide sequence ID" value="NZ_CP036276.1"/>
</dbReference>
<dbReference type="AlphaFoldDB" id="A0A517ZIJ8"/>
<sequence length="460" mass="48581">MTSIRVGNAAGFWGDNLDAPRLLCESGQLDYLTLEYLAELTLSILAHLKSRDHNAGFVSDFPTVVESLIPQLRAQPNLKIVTNAGGMHPSACAAAVSGILQKAGMNDVRVAAVAGDDLLPQLDTYLAAGEPFQNLETGEALDQIRPQIASANAYLGAAGIVQALRQEARIVVTGRVADASLTVGPAVHEFGWDWTDWNSLAAATVAGHLIECGAQATGGMFSEWDRHGAPLALANVGYPIAEISDGGDVVITKPSGTEGAVTVATVAEQLVYEIGDPAHYLTPDVDADFSQVTLTQIGEDRVAVAGAQGGPAPENFKVSLAYRDGYMATGSLVICGRGAIAKARACGQIILDRVARAGVHLQRTNIETLGGGDSVPGGWPDRPEPWEVVLRVTAHDPSKPNLERFLREFAPLVTAGPPGVTGYTGPRPKPYPVMAYWPTLIAQTRVTPQVEVRAAGDWTR</sequence>
<keyword evidence="3" id="KW-1185">Reference proteome</keyword>
<protein>
    <recommendedName>
        <fullName evidence="1">Acyclic terpene utilisation N-terminal domain-containing protein</fullName>
    </recommendedName>
</protein>
<name>A0A517ZIJ8_9PLAN</name>
<proteinExistence type="predicted"/>
<dbReference type="Proteomes" id="UP000319383">
    <property type="component" value="Chromosome"/>
</dbReference>